<name>A0A1I4HJL9_9LACT</name>
<organism evidence="7 8">
    <name type="scientific">Lactococcus garvieae</name>
    <dbReference type="NCBI Taxonomy" id="1363"/>
    <lineage>
        <taxon>Bacteria</taxon>
        <taxon>Bacillati</taxon>
        <taxon>Bacillota</taxon>
        <taxon>Bacilli</taxon>
        <taxon>Lactobacillales</taxon>
        <taxon>Streptococcaceae</taxon>
        <taxon>Lactococcus</taxon>
    </lineage>
</organism>
<evidence type="ECO:0000256" key="4">
    <source>
        <dbReference type="PIRSR" id="PIRSR000103-1"/>
    </source>
</evidence>
<dbReference type="PIRSF" id="PIRSF000103">
    <property type="entry name" value="HIBADH"/>
    <property type="match status" value="1"/>
</dbReference>
<dbReference type="Gene3D" id="1.10.1040.10">
    <property type="entry name" value="N-(1-d-carboxylethyl)-l-norvaline Dehydrogenase, domain 2"/>
    <property type="match status" value="1"/>
</dbReference>
<keyword evidence="3" id="KW-0520">NAD</keyword>
<evidence type="ECO:0000256" key="2">
    <source>
        <dbReference type="ARBA" id="ARBA00023002"/>
    </source>
</evidence>
<dbReference type="EMBL" id="FOTJ01000009">
    <property type="protein sequence ID" value="SFL42508.1"/>
    <property type="molecule type" value="Genomic_DNA"/>
</dbReference>
<dbReference type="InterPro" id="IPR008927">
    <property type="entry name" value="6-PGluconate_DH-like_C_sf"/>
</dbReference>
<dbReference type="GO" id="GO:0051287">
    <property type="term" value="F:NAD binding"/>
    <property type="evidence" value="ECO:0007669"/>
    <property type="project" value="InterPro"/>
</dbReference>
<keyword evidence="2" id="KW-0560">Oxidoreductase</keyword>
<dbReference type="GO" id="GO:0050661">
    <property type="term" value="F:NADP binding"/>
    <property type="evidence" value="ECO:0007669"/>
    <property type="project" value="InterPro"/>
</dbReference>
<proteinExistence type="inferred from homology"/>
<dbReference type="Pfam" id="PF03446">
    <property type="entry name" value="NAD_binding_2"/>
    <property type="match status" value="1"/>
</dbReference>
<sequence>MAKIGFIGTGVMGAAMAGHLLDAGNELFVYNRTKAKTDALVARGATYCATPQEIAEATDIVFSIVGYPKDVREIYFGEKGVFKADVQGAFLVDMTTSEPALAQEIYQAAKEAGASALDAPVSGGDIGAQNASLTIMVGGEEEAYEHLLPYFETIGKTITRQGAAGAGQHTKMANQIAIAGTMTAMTELMVYADKAGLDVEKVLQTVGGGSAATWSMTNYAPRILREDFSAGFFVKHFIKDLGIALAEAEKMGLELPATAGAKKLYDRLAEEGYENDGTQALIKLWWPEGVRPNK</sequence>
<dbReference type="InterPro" id="IPR029154">
    <property type="entry name" value="HIBADH-like_NADP-bd"/>
</dbReference>
<comment type="similarity">
    <text evidence="1">Belongs to the HIBADH-related family.</text>
</comment>
<dbReference type="Pfam" id="PF14833">
    <property type="entry name" value="NAD_binding_11"/>
    <property type="match status" value="1"/>
</dbReference>
<evidence type="ECO:0000259" key="5">
    <source>
        <dbReference type="Pfam" id="PF03446"/>
    </source>
</evidence>
<evidence type="ECO:0000256" key="3">
    <source>
        <dbReference type="ARBA" id="ARBA00023027"/>
    </source>
</evidence>
<dbReference type="GO" id="GO:0016491">
    <property type="term" value="F:oxidoreductase activity"/>
    <property type="evidence" value="ECO:0007669"/>
    <property type="project" value="UniProtKB-KW"/>
</dbReference>
<dbReference type="InterPro" id="IPR013328">
    <property type="entry name" value="6PGD_dom2"/>
</dbReference>
<dbReference type="PANTHER" id="PTHR43060">
    <property type="entry name" value="3-HYDROXYISOBUTYRATE DEHYDROGENASE-LIKE 1, MITOCHONDRIAL-RELATED"/>
    <property type="match status" value="1"/>
</dbReference>
<protein>
    <submittedName>
        <fullName evidence="7">3-hydroxyisobutyrate dehydrogenase</fullName>
    </submittedName>
</protein>
<dbReference type="Gene3D" id="3.40.50.720">
    <property type="entry name" value="NAD(P)-binding Rossmann-like Domain"/>
    <property type="match status" value="1"/>
</dbReference>
<dbReference type="OrthoDB" id="9786703at2"/>
<feature type="domain" description="3-hydroxyisobutyrate dehydrogenase-like NAD-binding" evidence="6">
    <location>
        <begin position="165"/>
        <end position="284"/>
    </location>
</feature>
<evidence type="ECO:0000256" key="1">
    <source>
        <dbReference type="ARBA" id="ARBA00009080"/>
    </source>
</evidence>
<evidence type="ECO:0000259" key="6">
    <source>
        <dbReference type="Pfam" id="PF14833"/>
    </source>
</evidence>
<dbReference type="InterPro" id="IPR036291">
    <property type="entry name" value="NAD(P)-bd_dom_sf"/>
</dbReference>
<dbReference type="Proteomes" id="UP000181969">
    <property type="component" value="Unassembled WGS sequence"/>
</dbReference>
<dbReference type="InterPro" id="IPR015815">
    <property type="entry name" value="HIBADH-related"/>
</dbReference>
<feature type="domain" description="6-phosphogluconate dehydrogenase NADP-binding" evidence="5">
    <location>
        <begin position="3"/>
        <end position="159"/>
    </location>
</feature>
<feature type="active site" evidence="4">
    <location>
        <position position="171"/>
    </location>
</feature>
<dbReference type="SUPFAM" id="SSF48179">
    <property type="entry name" value="6-phosphogluconate dehydrogenase C-terminal domain-like"/>
    <property type="match status" value="1"/>
</dbReference>
<dbReference type="InterPro" id="IPR006115">
    <property type="entry name" value="6PGDH_NADP-bd"/>
</dbReference>
<gene>
    <name evidence="7" type="ORF">SAMN05216438_10935</name>
</gene>
<evidence type="ECO:0000313" key="7">
    <source>
        <dbReference type="EMBL" id="SFL42508.1"/>
    </source>
</evidence>
<accession>A0A1I4HJL9</accession>
<dbReference type="PANTHER" id="PTHR43060:SF15">
    <property type="entry name" value="3-HYDROXYISOBUTYRATE DEHYDROGENASE-LIKE 1, MITOCHONDRIAL-RELATED"/>
    <property type="match status" value="1"/>
</dbReference>
<evidence type="ECO:0000313" key="8">
    <source>
        <dbReference type="Proteomes" id="UP000181969"/>
    </source>
</evidence>
<dbReference type="RefSeq" id="WP_074751372.1">
    <property type="nucleotide sequence ID" value="NZ_CAXVJC010000012.1"/>
</dbReference>
<reference evidence="7 8" key="1">
    <citation type="submission" date="2016-10" db="EMBL/GenBank/DDBJ databases">
        <authorList>
            <person name="de Groot N.N."/>
        </authorList>
    </citation>
    <scope>NUCLEOTIDE SEQUENCE [LARGE SCALE GENOMIC DNA]</scope>
    <source>
        <strain evidence="7 8">M79</strain>
    </source>
</reference>
<dbReference type="SUPFAM" id="SSF51735">
    <property type="entry name" value="NAD(P)-binding Rossmann-fold domains"/>
    <property type="match status" value="1"/>
</dbReference>
<dbReference type="AlphaFoldDB" id="A0A1I4HJL9"/>